<dbReference type="Pfam" id="PF01476">
    <property type="entry name" value="LysM"/>
    <property type="match status" value="1"/>
</dbReference>
<feature type="domain" description="LysM" evidence="2">
    <location>
        <begin position="429"/>
        <end position="478"/>
    </location>
</feature>
<sequence>MVGGAVLAAALAVAVVALLPRVSPDLAPQGTPVASAATGATLESSAAPLPDPVPQTTPAAPQDGPRVDTFLLGPDGVAVVAGKATPGARVTILLDGAPLTEALADGSGGFAATTQIAASDLPRSLTFAENDEAASGEAVLVRPGAGSPPPDNVVAMATTSDAMPTPGKTGAPKTDTVQTEADADAVASGPTDAEGKGTRETAIVPADEAAADGTATALADGAAAVDALTAPVDGNDEASIAPSEGVQSAGTGTERTAVGSVGTAAAGEIRQPGTAAAAQAMTAEAVAGAPETGSAPQVMTKAPATTAPTIVVDAAGARVLGQGPQVMDRVALDAITYDTTGEVQLAGRAPTDGTLQVYIDNRPVTTAPVNTGGDWRVTLPQVDAGTYTLRIDALDAQGQVASRVETPFRRETPETVQAATDAGAAMGALTQTVQPGSTLWAIARDHLGEGMLYVAVFNANADQIRDPDLIYPGQVFVIPDRVPDR</sequence>
<dbReference type="PANTHER" id="PTHR34700">
    <property type="entry name" value="POTASSIUM BINDING PROTEIN KBP"/>
    <property type="match status" value="1"/>
</dbReference>
<dbReference type="STRING" id="366533.SAMN05444339_101929"/>
<dbReference type="Gene3D" id="3.10.350.10">
    <property type="entry name" value="LysM domain"/>
    <property type="match status" value="1"/>
</dbReference>
<evidence type="ECO:0000313" key="3">
    <source>
        <dbReference type="EMBL" id="SHE63307.1"/>
    </source>
</evidence>
<dbReference type="Gene3D" id="2.60.40.10">
    <property type="entry name" value="Immunoglobulins"/>
    <property type="match status" value="1"/>
</dbReference>
<dbReference type="PROSITE" id="PS51782">
    <property type="entry name" value="LYSM"/>
    <property type="match status" value="1"/>
</dbReference>
<protein>
    <submittedName>
        <fullName evidence="3">Nucleoid-associated protein YgaU, contains BON and LysM domains</fullName>
    </submittedName>
</protein>
<feature type="compositionally biased region" description="Polar residues" evidence="1">
    <location>
        <begin position="245"/>
        <end position="254"/>
    </location>
</feature>
<dbReference type="EMBL" id="FQUE01000001">
    <property type="protein sequence ID" value="SHE63307.1"/>
    <property type="molecule type" value="Genomic_DNA"/>
</dbReference>
<dbReference type="AlphaFoldDB" id="A0A1M4V339"/>
<organism evidence="3 4">
    <name type="scientific">Loktanella atrilutea</name>
    <dbReference type="NCBI Taxonomy" id="366533"/>
    <lineage>
        <taxon>Bacteria</taxon>
        <taxon>Pseudomonadati</taxon>
        <taxon>Pseudomonadota</taxon>
        <taxon>Alphaproteobacteria</taxon>
        <taxon>Rhodobacterales</taxon>
        <taxon>Roseobacteraceae</taxon>
        <taxon>Loktanella</taxon>
    </lineage>
</organism>
<keyword evidence="4" id="KW-1185">Reference proteome</keyword>
<dbReference type="InterPro" id="IPR036779">
    <property type="entry name" value="LysM_dom_sf"/>
</dbReference>
<dbReference type="InterPro" id="IPR018392">
    <property type="entry name" value="LysM"/>
</dbReference>
<reference evidence="4" key="1">
    <citation type="submission" date="2016-11" db="EMBL/GenBank/DDBJ databases">
        <authorList>
            <person name="Varghese N."/>
            <person name="Submissions S."/>
        </authorList>
    </citation>
    <scope>NUCLEOTIDE SEQUENCE [LARGE SCALE GENOMIC DNA]</scope>
    <source>
        <strain evidence="4">DSM 29326</strain>
    </source>
</reference>
<feature type="region of interest" description="Disordered" evidence="1">
    <location>
        <begin position="45"/>
        <end position="66"/>
    </location>
</feature>
<dbReference type="SMART" id="SM00257">
    <property type="entry name" value="LysM"/>
    <property type="match status" value="1"/>
</dbReference>
<feature type="region of interest" description="Disordered" evidence="1">
    <location>
        <begin position="160"/>
        <end position="199"/>
    </location>
</feature>
<dbReference type="InterPro" id="IPR052196">
    <property type="entry name" value="Bact_Kbp"/>
</dbReference>
<dbReference type="CDD" id="cd00118">
    <property type="entry name" value="LysM"/>
    <property type="match status" value="1"/>
</dbReference>
<evidence type="ECO:0000313" key="4">
    <source>
        <dbReference type="Proteomes" id="UP000183987"/>
    </source>
</evidence>
<gene>
    <name evidence="3" type="ORF">SAMN05444339_101929</name>
</gene>
<evidence type="ECO:0000259" key="2">
    <source>
        <dbReference type="PROSITE" id="PS51782"/>
    </source>
</evidence>
<feature type="region of interest" description="Disordered" evidence="1">
    <location>
        <begin position="235"/>
        <end position="254"/>
    </location>
</feature>
<evidence type="ECO:0000256" key="1">
    <source>
        <dbReference type="SAM" id="MobiDB-lite"/>
    </source>
</evidence>
<dbReference type="PANTHER" id="PTHR34700:SF4">
    <property type="entry name" value="PHAGE-LIKE ELEMENT PBSX PROTEIN XKDP"/>
    <property type="match status" value="1"/>
</dbReference>
<proteinExistence type="predicted"/>
<accession>A0A1M4V339</accession>
<name>A0A1M4V339_LOKAT</name>
<dbReference type="Proteomes" id="UP000183987">
    <property type="component" value="Unassembled WGS sequence"/>
</dbReference>
<dbReference type="InterPro" id="IPR013783">
    <property type="entry name" value="Ig-like_fold"/>
</dbReference>